<proteinExistence type="predicted"/>
<name>A0ACC0VWH9_9STRA</name>
<dbReference type="EMBL" id="CM047585">
    <property type="protein sequence ID" value="KAI9910930.1"/>
    <property type="molecule type" value="Genomic_DNA"/>
</dbReference>
<dbReference type="Proteomes" id="UP001163321">
    <property type="component" value="Chromosome 6"/>
</dbReference>
<protein>
    <submittedName>
        <fullName evidence="1">Uncharacterized protein</fullName>
    </submittedName>
</protein>
<gene>
    <name evidence="1" type="ORF">PsorP6_011100</name>
</gene>
<organism evidence="1 2">
    <name type="scientific">Peronosclerospora sorghi</name>
    <dbReference type="NCBI Taxonomy" id="230839"/>
    <lineage>
        <taxon>Eukaryota</taxon>
        <taxon>Sar</taxon>
        <taxon>Stramenopiles</taxon>
        <taxon>Oomycota</taxon>
        <taxon>Peronosporomycetes</taxon>
        <taxon>Peronosporales</taxon>
        <taxon>Peronosporaceae</taxon>
        <taxon>Peronosclerospora</taxon>
    </lineage>
</organism>
<sequence length="132" mass="14256">MRTVFSPLFAPSIVDVMGAGAKESEWDPSELDCVKKIAIPRLSKKKTRTCKETGCTSQAVSLQSCVRHGGGTRCTFEDCTNGAKLRNRCFQHGGSTTCLSVGCLSKAKRYGYCWSHGGGRICRIESCVKVAA</sequence>
<evidence type="ECO:0000313" key="2">
    <source>
        <dbReference type="Proteomes" id="UP001163321"/>
    </source>
</evidence>
<accession>A0ACC0VWH9</accession>
<comment type="caution">
    <text evidence="1">The sequence shown here is derived from an EMBL/GenBank/DDBJ whole genome shotgun (WGS) entry which is preliminary data.</text>
</comment>
<keyword evidence="2" id="KW-1185">Reference proteome</keyword>
<evidence type="ECO:0000313" key="1">
    <source>
        <dbReference type="EMBL" id="KAI9910930.1"/>
    </source>
</evidence>
<reference evidence="1 2" key="1">
    <citation type="journal article" date="2022" name="bioRxiv">
        <title>The genome of the oomycete Peronosclerospora sorghi, a cosmopolitan pathogen of maize and sorghum, is inflated with dispersed pseudogenes.</title>
        <authorList>
            <person name="Fletcher K."/>
            <person name="Martin F."/>
            <person name="Isakeit T."/>
            <person name="Cavanaugh K."/>
            <person name="Magill C."/>
            <person name="Michelmore R."/>
        </authorList>
    </citation>
    <scope>NUCLEOTIDE SEQUENCE [LARGE SCALE GENOMIC DNA]</scope>
    <source>
        <strain evidence="1">P6</strain>
    </source>
</reference>